<proteinExistence type="predicted"/>
<evidence type="ECO:0000256" key="3">
    <source>
        <dbReference type="ARBA" id="ARBA00022833"/>
    </source>
</evidence>
<accession>A0A165LXD1</accession>
<dbReference type="STRING" id="1314783.A0A165LXD1"/>
<reference evidence="6 7" key="1">
    <citation type="journal article" date="2016" name="Mol. Biol. Evol.">
        <title>Comparative Genomics of Early-Diverging Mushroom-Forming Fungi Provides Insights into the Origins of Lignocellulose Decay Capabilities.</title>
        <authorList>
            <person name="Nagy L.G."/>
            <person name="Riley R."/>
            <person name="Tritt A."/>
            <person name="Adam C."/>
            <person name="Daum C."/>
            <person name="Floudas D."/>
            <person name="Sun H."/>
            <person name="Yadav J.S."/>
            <person name="Pangilinan J."/>
            <person name="Larsson K.H."/>
            <person name="Matsuura K."/>
            <person name="Barry K."/>
            <person name="Labutti K."/>
            <person name="Kuo R."/>
            <person name="Ohm R.A."/>
            <person name="Bhattacharya S.S."/>
            <person name="Shirouzu T."/>
            <person name="Yoshinaga Y."/>
            <person name="Martin F.M."/>
            <person name="Grigoriev I.V."/>
            <person name="Hibbett D.S."/>
        </authorList>
    </citation>
    <scope>NUCLEOTIDE SEQUENCE [LARGE SCALE GENOMIC DNA]</scope>
    <source>
        <strain evidence="6 7">L-15889</strain>
    </source>
</reference>
<dbReference type="EMBL" id="KV429114">
    <property type="protein sequence ID" value="KZT64969.1"/>
    <property type="molecule type" value="Genomic_DNA"/>
</dbReference>
<dbReference type="PROSITE" id="PS50865">
    <property type="entry name" value="ZF_MYND_2"/>
    <property type="match status" value="1"/>
</dbReference>
<keyword evidence="1" id="KW-0479">Metal-binding</keyword>
<evidence type="ECO:0000313" key="6">
    <source>
        <dbReference type="EMBL" id="KZT64969.1"/>
    </source>
</evidence>
<keyword evidence="2 4" id="KW-0863">Zinc-finger</keyword>
<organism evidence="6 7">
    <name type="scientific">Daedalea quercina L-15889</name>
    <dbReference type="NCBI Taxonomy" id="1314783"/>
    <lineage>
        <taxon>Eukaryota</taxon>
        <taxon>Fungi</taxon>
        <taxon>Dikarya</taxon>
        <taxon>Basidiomycota</taxon>
        <taxon>Agaricomycotina</taxon>
        <taxon>Agaricomycetes</taxon>
        <taxon>Polyporales</taxon>
        <taxon>Fomitopsis</taxon>
    </lineage>
</organism>
<dbReference type="Gene3D" id="6.10.140.2220">
    <property type="match status" value="1"/>
</dbReference>
<name>A0A165LXD1_9APHY</name>
<sequence>MEALTRQETLTILASMGVELPSATKMPDDALQKRLRQALNSAQYISNVLSNPPLDPAALSAWPSGRSVYDGVRRGNFEEAMQNYQRKLQGKDVELYKNPMMDARQTLMGITQWWDQGHKWMVLQDPAAEQCAINIRLLSVRELDKETPVLVLLYQSVTQANVAEGLAWLRAMQDRHADSPGYLVNIKATPLEQKLLLRLLAINGKLLSHTYKPKREPAERNFKASFFLPLGPLSFEDIGRLNSDPGCVLCGQKTTSRCSQCQSVAYCGADCQKTDWPHHKRVCRSLHGGAWRTVRFVTVVPGTEGMYAAALNKYASELRDAIRPQDPAAAPPNVHGARLFLVKLQVSLGGTPTSIMVYDRQRSVQGYFMRRDSPEVFGEMLQEMQGPRGGYGGVKMFRWAKRVSDWELSVCLDREPQTEIKW</sequence>
<dbReference type="PROSITE" id="PS01360">
    <property type="entry name" value="ZF_MYND_1"/>
    <property type="match status" value="1"/>
</dbReference>
<gene>
    <name evidence="6" type="ORF">DAEQUDRAFT_565796</name>
</gene>
<dbReference type="OrthoDB" id="341421at2759"/>
<dbReference type="SUPFAM" id="SSF144232">
    <property type="entry name" value="HIT/MYND zinc finger-like"/>
    <property type="match status" value="1"/>
</dbReference>
<keyword evidence="7" id="KW-1185">Reference proteome</keyword>
<evidence type="ECO:0000313" key="7">
    <source>
        <dbReference type="Proteomes" id="UP000076727"/>
    </source>
</evidence>
<dbReference type="Proteomes" id="UP000076727">
    <property type="component" value="Unassembled WGS sequence"/>
</dbReference>
<dbReference type="AlphaFoldDB" id="A0A165LXD1"/>
<dbReference type="InterPro" id="IPR002893">
    <property type="entry name" value="Znf_MYND"/>
</dbReference>
<evidence type="ECO:0000259" key="5">
    <source>
        <dbReference type="PROSITE" id="PS50865"/>
    </source>
</evidence>
<evidence type="ECO:0000256" key="2">
    <source>
        <dbReference type="ARBA" id="ARBA00022771"/>
    </source>
</evidence>
<evidence type="ECO:0000256" key="1">
    <source>
        <dbReference type="ARBA" id="ARBA00022723"/>
    </source>
</evidence>
<protein>
    <recommendedName>
        <fullName evidence="5">MYND-type domain-containing protein</fullName>
    </recommendedName>
</protein>
<feature type="domain" description="MYND-type" evidence="5">
    <location>
        <begin position="247"/>
        <end position="283"/>
    </location>
</feature>
<dbReference type="GO" id="GO:0008270">
    <property type="term" value="F:zinc ion binding"/>
    <property type="evidence" value="ECO:0007669"/>
    <property type="project" value="UniProtKB-KW"/>
</dbReference>
<evidence type="ECO:0000256" key="4">
    <source>
        <dbReference type="PROSITE-ProRule" id="PRU00134"/>
    </source>
</evidence>
<dbReference type="Pfam" id="PF01753">
    <property type="entry name" value="zf-MYND"/>
    <property type="match status" value="1"/>
</dbReference>
<keyword evidence="3" id="KW-0862">Zinc</keyword>